<dbReference type="InterPro" id="IPR035952">
    <property type="entry name" value="Rhomboid-like_sf"/>
</dbReference>
<name>A0A553NDC2_TIGCA</name>
<dbReference type="InterPro" id="IPR013861">
    <property type="entry name" value="TMEM115/Pdh1/Rbl19"/>
</dbReference>
<dbReference type="OrthoDB" id="73612at2759"/>
<keyword evidence="3 6" id="KW-1133">Transmembrane helix</keyword>
<accession>A0A553NDC2</accession>
<dbReference type="GO" id="GO:0005794">
    <property type="term" value="C:Golgi apparatus"/>
    <property type="evidence" value="ECO:0007669"/>
    <property type="project" value="TreeGrafter"/>
</dbReference>
<protein>
    <submittedName>
        <fullName evidence="7">Uncharacterized protein</fullName>
    </submittedName>
</protein>
<feature type="region of interest" description="Disordered" evidence="5">
    <location>
        <begin position="296"/>
        <end position="390"/>
    </location>
</feature>
<organism evidence="7 8">
    <name type="scientific">Tigriopus californicus</name>
    <name type="common">Marine copepod</name>
    <dbReference type="NCBI Taxonomy" id="6832"/>
    <lineage>
        <taxon>Eukaryota</taxon>
        <taxon>Metazoa</taxon>
        <taxon>Ecdysozoa</taxon>
        <taxon>Arthropoda</taxon>
        <taxon>Crustacea</taxon>
        <taxon>Multicrustacea</taxon>
        <taxon>Hexanauplia</taxon>
        <taxon>Copepoda</taxon>
        <taxon>Harpacticoida</taxon>
        <taxon>Harpacticidae</taxon>
        <taxon>Tigriopus</taxon>
    </lineage>
</organism>
<proteinExistence type="predicted"/>
<evidence type="ECO:0000256" key="6">
    <source>
        <dbReference type="SAM" id="Phobius"/>
    </source>
</evidence>
<dbReference type="PANTHER" id="PTHR13377">
    <property type="entry name" value="PLACENTAL PROTEIN 6"/>
    <property type="match status" value="1"/>
</dbReference>
<keyword evidence="2 6" id="KW-0812">Transmembrane</keyword>
<dbReference type="SUPFAM" id="SSF144091">
    <property type="entry name" value="Rhomboid-like"/>
    <property type="match status" value="1"/>
</dbReference>
<evidence type="ECO:0000256" key="5">
    <source>
        <dbReference type="SAM" id="MobiDB-lite"/>
    </source>
</evidence>
<dbReference type="FunFam" id="1.20.1540.10:FF:000004">
    <property type="entry name" value="Transmembrane protein 115"/>
    <property type="match status" value="1"/>
</dbReference>
<feature type="transmembrane region" description="Helical" evidence="6">
    <location>
        <begin position="98"/>
        <end position="121"/>
    </location>
</feature>
<feature type="transmembrane region" description="Helical" evidence="6">
    <location>
        <begin position="57"/>
        <end position="86"/>
    </location>
</feature>
<sequence>MGVPSVLREASSVLTHASLAVKIVIGVILSGYVLSFWEDTALKVLSVTPGYFWPPHFWLWTAFTHCALEIHWWAVLLDVATIALVGKLLEPLWGAIEMLVFFTVVNVGVAILSAFFYYLLYMVTFNTDLLFDVHIHGMAGYLAGVSVAVKQVMPDHILYRSPLGKITNRHVPLILLGLTLILWAGHLSQGSYCTMFGSGLLVSWTYLRFYQIHSNGTRGDMAENFAFHTFFPNVIQPPVAMVSSTLFTLLVKLKLCRRPVRKYDIGSSGSSISISLPGVESHDTERRRQIALKALSERLNQVDGKGGRESSPTSDWPNLDGEEEEDRRPLIESVHIPMEAPTHDRGASPRSSDVAPQASEQPMSVPSVDTVVVNLPQSTGDGEESPSVKS</sequence>
<evidence type="ECO:0000256" key="1">
    <source>
        <dbReference type="ARBA" id="ARBA00004141"/>
    </source>
</evidence>
<dbReference type="AlphaFoldDB" id="A0A553NDC2"/>
<gene>
    <name evidence="7" type="ORF">TCAL_00875</name>
</gene>
<dbReference type="GO" id="GO:0006890">
    <property type="term" value="P:retrograde vesicle-mediated transport, Golgi to endoplasmic reticulum"/>
    <property type="evidence" value="ECO:0007669"/>
    <property type="project" value="InterPro"/>
</dbReference>
<evidence type="ECO:0000313" key="7">
    <source>
        <dbReference type="EMBL" id="TRY63456.1"/>
    </source>
</evidence>
<evidence type="ECO:0000256" key="4">
    <source>
        <dbReference type="ARBA" id="ARBA00023136"/>
    </source>
</evidence>
<feature type="transmembrane region" description="Helical" evidence="6">
    <location>
        <begin position="234"/>
        <end position="253"/>
    </location>
</feature>
<keyword evidence="4 6" id="KW-0472">Membrane</keyword>
<dbReference type="Pfam" id="PF08551">
    <property type="entry name" value="DUF1751"/>
    <property type="match status" value="1"/>
</dbReference>
<dbReference type="SMART" id="SM01160">
    <property type="entry name" value="DUF1751"/>
    <property type="match status" value="1"/>
</dbReference>
<evidence type="ECO:0000313" key="8">
    <source>
        <dbReference type="Proteomes" id="UP000318571"/>
    </source>
</evidence>
<dbReference type="EMBL" id="VCGU01000458">
    <property type="protein sequence ID" value="TRY63456.1"/>
    <property type="molecule type" value="Genomic_DNA"/>
</dbReference>
<dbReference type="Proteomes" id="UP000318571">
    <property type="component" value="Chromosome 10"/>
</dbReference>
<comment type="caution">
    <text evidence="7">The sequence shown here is derived from an EMBL/GenBank/DDBJ whole genome shotgun (WGS) entry which is preliminary data.</text>
</comment>
<comment type="subcellular location">
    <subcellularLocation>
        <location evidence="1">Membrane</location>
        <topology evidence="1">Multi-pass membrane protein</topology>
    </subcellularLocation>
</comment>
<feature type="transmembrane region" description="Helical" evidence="6">
    <location>
        <begin position="170"/>
        <end position="188"/>
    </location>
</feature>
<dbReference type="OMA" id="WATLFPS"/>
<reference evidence="7 8" key="1">
    <citation type="journal article" date="2018" name="Nat. Ecol. Evol.">
        <title>Genomic signatures of mitonuclear coevolution across populations of Tigriopus californicus.</title>
        <authorList>
            <person name="Barreto F.S."/>
            <person name="Watson E.T."/>
            <person name="Lima T.G."/>
            <person name="Willett C.S."/>
            <person name="Edmands S."/>
            <person name="Li W."/>
            <person name="Burton R.S."/>
        </authorList>
    </citation>
    <scope>NUCLEOTIDE SEQUENCE [LARGE SCALE GENOMIC DNA]</scope>
    <source>
        <strain evidence="7 8">San Diego</strain>
    </source>
</reference>
<dbReference type="STRING" id="6832.A0A553NDC2"/>
<dbReference type="GO" id="GO:0016020">
    <property type="term" value="C:membrane"/>
    <property type="evidence" value="ECO:0007669"/>
    <property type="project" value="UniProtKB-SubCell"/>
</dbReference>
<feature type="transmembrane region" description="Helical" evidence="6">
    <location>
        <begin position="133"/>
        <end position="149"/>
    </location>
</feature>
<evidence type="ECO:0000256" key="2">
    <source>
        <dbReference type="ARBA" id="ARBA00022692"/>
    </source>
</evidence>
<keyword evidence="8" id="KW-1185">Reference proteome</keyword>
<feature type="transmembrane region" description="Helical" evidence="6">
    <location>
        <begin position="12"/>
        <end position="37"/>
    </location>
</feature>
<dbReference type="PANTHER" id="PTHR13377:SF3">
    <property type="entry name" value="TRANSMEMBRANE PROTEIN 115"/>
    <property type="match status" value="1"/>
</dbReference>
<evidence type="ECO:0000256" key="3">
    <source>
        <dbReference type="ARBA" id="ARBA00022989"/>
    </source>
</evidence>